<feature type="transmembrane region" description="Helical" evidence="8">
    <location>
        <begin position="266"/>
        <end position="295"/>
    </location>
</feature>
<evidence type="ECO:0000256" key="4">
    <source>
        <dbReference type="ARBA" id="ARBA00023040"/>
    </source>
</evidence>
<dbReference type="InterPro" id="IPR000276">
    <property type="entry name" value="GPCR_Rhodpsn"/>
</dbReference>
<name>A0A814PBP6_ADIRI</name>
<dbReference type="Gene3D" id="1.20.1070.10">
    <property type="entry name" value="Rhodopsin 7-helix transmembrane proteins"/>
    <property type="match status" value="1"/>
</dbReference>
<feature type="transmembrane region" description="Helical" evidence="8">
    <location>
        <begin position="104"/>
        <end position="123"/>
    </location>
</feature>
<evidence type="ECO:0000256" key="2">
    <source>
        <dbReference type="ARBA" id="ARBA00022692"/>
    </source>
</evidence>
<keyword evidence="6" id="KW-0675">Receptor</keyword>
<evidence type="ECO:0000256" key="5">
    <source>
        <dbReference type="ARBA" id="ARBA00023136"/>
    </source>
</evidence>
<dbReference type="OrthoDB" id="10033629at2759"/>
<dbReference type="Pfam" id="PF00001">
    <property type="entry name" value="7tm_1"/>
    <property type="match status" value="1"/>
</dbReference>
<keyword evidence="4" id="KW-0297">G-protein coupled receptor</keyword>
<evidence type="ECO:0000256" key="1">
    <source>
        <dbReference type="ARBA" id="ARBA00004141"/>
    </source>
</evidence>
<comment type="subcellular location">
    <subcellularLocation>
        <location evidence="1">Membrane</location>
        <topology evidence="1">Multi-pass membrane protein</topology>
    </subcellularLocation>
</comment>
<keyword evidence="7" id="KW-0807">Transducer</keyword>
<organism evidence="10 11">
    <name type="scientific">Adineta ricciae</name>
    <name type="common">Rotifer</name>
    <dbReference type="NCBI Taxonomy" id="249248"/>
    <lineage>
        <taxon>Eukaryota</taxon>
        <taxon>Metazoa</taxon>
        <taxon>Spiralia</taxon>
        <taxon>Gnathifera</taxon>
        <taxon>Rotifera</taxon>
        <taxon>Eurotatoria</taxon>
        <taxon>Bdelloidea</taxon>
        <taxon>Adinetida</taxon>
        <taxon>Adinetidae</taxon>
        <taxon>Adineta</taxon>
    </lineage>
</organism>
<evidence type="ECO:0000259" key="9">
    <source>
        <dbReference type="PROSITE" id="PS50262"/>
    </source>
</evidence>
<dbReference type="PROSITE" id="PS50262">
    <property type="entry name" value="G_PROTEIN_RECEP_F1_2"/>
    <property type="match status" value="1"/>
</dbReference>
<evidence type="ECO:0000313" key="10">
    <source>
        <dbReference type="EMBL" id="CAF1103485.1"/>
    </source>
</evidence>
<keyword evidence="5 8" id="KW-0472">Membrane</keyword>
<feature type="transmembrane region" description="Helical" evidence="8">
    <location>
        <begin position="61"/>
        <end position="84"/>
    </location>
</feature>
<dbReference type="AlphaFoldDB" id="A0A814PBP6"/>
<dbReference type="PANTHER" id="PTHR24243">
    <property type="entry name" value="G-PROTEIN COUPLED RECEPTOR"/>
    <property type="match status" value="1"/>
</dbReference>
<evidence type="ECO:0000256" key="8">
    <source>
        <dbReference type="SAM" id="Phobius"/>
    </source>
</evidence>
<dbReference type="Proteomes" id="UP000663852">
    <property type="component" value="Unassembled WGS sequence"/>
</dbReference>
<evidence type="ECO:0000256" key="3">
    <source>
        <dbReference type="ARBA" id="ARBA00022989"/>
    </source>
</evidence>
<dbReference type="SUPFAM" id="SSF81321">
    <property type="entry name" value="Family A G protein-coupled receptor-like"/>
    <property type="match status" value="1"/>
</dbReference>
<dbReference type="GO" id="GO:0016020">
    <property type="term" value="C:membrane"/>
    <property type="evidence" value="ECO:0007669"/>
    <property type="project" value="UniProtKB-SubCell"/>
</dbReference>
<proteinExistence type="predicted"/>
<feature type="transmembrane region" description="Helical" evidence="8">
    <location>
        <begin position="143"/>
        <end position="166"/>
    </location>
</feature>
<gene>
    <name evidence="10" type="ORF">EDS130_LOCUS20112</name>
</gene>
<dbReference type="InterPro" id="IPR017452">
    <property type="entry name" value="GPCR_Rhodpsn_7TM"/>
</dbReference>
<evidence type="ECO:0000256" key="7">
    <source>
        <dbReference type="ARBA" id="ARBA00023224"/>
    </source>
</evidence>
<dbReference type="EMBL" id="CAJNOJ010000098">
    <property type="protein sequence ID" value="CAF1103485.1"/>
    <property type="molecule type" value="Genomic_DNA"/>
</dbReference>
<reference evidence="10" key="1">
    <citation type="submission" date="2021-02" db="EMBL/GenBank/DDBJ databases">
        <authorList>
            <person name="Nowell W R."/>
        </authorList>
    </citation>
    <scope>NUCLEOTIDE SEQUENCE</scope>
</reference>
<accession>A0A814PBP6</accession>
<feature type="domain" description="G-protein coupled receptors family 1 profile" evidence="9">
    <location>
        <begin position="41"/>
        <end position="294"/>
    </location>
</feature>
<feature type="transmembrane region" description="Helical" evidence="8">
    <location>
        <begin position="230"/>
        <end position="251"/>
    </location>
</feature>
<evidence type="ECO:0000256" key="6">
    <source>
        <dbReference type="ARBA" id="ARBA00023170"/>
    </source>
</evidence>
<dbReference type="GO" id="GO:0004930">
    <property type="term" value="F:G protein-coupled receptor activity"/>
    <property type="evidence" value="ECO:0007669"/>
    <property type="project" value="UniProtKB-KW"/>
</dbReference>
<keyword evidence="2 8" id="KW-0812">Transmembrane</keyword>
<keyword evidence="3 8" id="KW-1133">Transmembrane helix</keyword>
<feature type="transmembrane region" description="Helical" evidence="8">
    <location>
        <begin position="186"/>
        <end position="209"/>
    </location>
</feature>
<sequence length="344" mass="39634">MEMCSPMRIVVMPLTVNEIFSISQKYSAISTVIIFVLAIIGNTINILVFTSFKAFRNNQCALYLIVEALANLFQLTIYFFIYLFVLTHGQDSGASSIIWCKLRASFIVICTLVAFSSICFCTIDQYLSTSHRYFFRQLSTIKLAYILLTAAFVFALLQSIPFAVFSEIQGSFCTVFNPFMTAYISSFYYPILSGLLPVMITSIFSLLAYRNVRQIVRRQVPIVRRRLDQQLTAMVLVRVIALVILSVPYISQRMVVFITKVNPTNLILYAIISLVGSFTSSFFYLNCAISFYLFVTVSRRFRRQVKYVMLKKFCRQWRRWCCRGDNQVNPMRNTRSTELSGDIE</sequence>
<dbReference type="PANTHER" id="PTHR24243:SF208">
    <property type="entry name" value="PYROKININ-1 RECEPTOR"/>
    <property type="match status" value="1"/>
</dbReference>
<evidence type="ECO:0000313" key="11">
    <source>
        <dbReference type="Proteomes" id="UP000663852"/>
    </source>
</evidence>
<feature type="transmembrane region" description="Helical" evidence="8">
    <location>
        <begin position="26"/>
        <end position="49"/>
    </location>
</feature>
<protein>
    <recommendedName>
        <fullName evidence="9">G-protein coupled receptors family 1 profile domain-containing protein</fullName>
    </recommendedName>
</protein>
<dbReference type="PRINTS" id="PR00237">
    <property type="entry name" value="GPCRRHODOPSN"/>
</dbReference>
<comment type="caution">
    <text evidence="10">The sequence shown here is derived from an EMBL/GenBank/DDBJ whole genome shotgun (WGS) entry which is preliminary data.</text>
</comment>